<keyword evidence="1" id="KW-1133">Transmembrane helix</keyword>
<dbReference type="AlphaFoldDB" id="A0A4R6SQW6"/>
<accession>A0A4R6SQW6</accession>
<organism evidence="2 3">
    <name type="scientific">Pedobacter metabolipauper</name>
    <dbReference type="NCBI Taxonomy" id="425513"/>
    <lineage>
        <taxon>Bacteria</taxon>
        <taxon>Pseudomonadati</taxon>
        <taxon>Bacteroidota</taxon>
        <taxon>Sphingobacteriia</taxon>
        <taxon>Sphingobacteriales</taxon>
        <taxon>Sphingobacteriaceae</taxon>
        <taxon>Pedobacter</taxon>
    </lineage>
</organism>
<proteinExistence type="predicted"/>
<keyword evidence="3" id="KW-1185">Reference proteome</keyword>
<comment type="caution">
    <text evidence="2">The sequence shown here is derived from an EMBL/GenBank/DDBJ whole genome shotgun (WGS) entry which is preliminary data.</text>
</comment>
<dbReference type="Pfam" id="PF08811">
    <property type="entry name" value="DUF1800"/>
    <property type="match status" value="1"/>
</dbReference>
<dbReference type="PROSITE" id="PS51257">
    <property type="entry name" value="PROKAR_LIPOPROTEIN"/>
    <property type="match status" value="1"/>
</dbReference>
<dbReference type="OrthoDB" id="9772295at2"/>
<evidence type="ECO:0000313" key="2">
    <source>
        <dbReference type="EMBL" id="TDQ06605.1"/>
    </source>
</evidence>
<sequence length="670" mass="75105">MKTSVRIIYTFIAILGIACIFSSFKRNAEKPVDFAFPYKQAGLTERQAAAHLLSRFTYGPTKEAVDEVVKMGLEQWFQQQLDGNVPDDSLNKMLVQYEDINLTNNQVEDKYPRQAKLVKLAIKDGSIHPDSVNKGDQKAYRAQLKIYMDLKGYKPEQELIRQFINQKILRAAYTNNQLQELLTDFWFNHFNVSLTKNQCALYVPSFERDIIRPNVTGKFSDLLIATAKSPAMLIFLDNYTSSGQRLSAAELAANANPEMMMGVNLKNRPADKKPNAQNKLPLNSDTAGKVKKVLKKPGAGLNENYAREVMELHTLGVDGGYTQNDVTQAARVLTGWTIAPIGEDGSYGAGYKKVMENIGEQNLEKRGFIHQGDFLFVPTRHDNQEKMVLGKRFPANGGYEEGMQLLNMLAHHPSTAKFISTKLATRFVNDQPPKRIIDKMAKTFTSSDGDIRQVMIAMVTSAEFWKVDALREKTKSPFELAISAVRSLDANVTQPYQLFNWINRMGQKMYYYQAPTGFPDKGQYWINTGALLNRMNFGLALAAQRIPGVKINLFALNNNHEPESAEAALLTYSKLILPERNLEKTLERLKPMLSDPNLTAKVQNAADKTAAPQPVPLQKPVMGNTNTMEMGNVIKDKPVTVNPKQALIANNNMLAQVVGVIIGSPEFQRK</sequence>
<evidence type="ECO:0000313" key="3">
    <source>
        <dbReference type="Proteomes" id="UP000295620"/>
    </source>
</evidence>
<protein>
    <submittedName>
        <fullName evidence="2">Uncharacterized protein (DUF1800 family)</fullName>
    </submittedName>
</protein>
<gene>
    <name evidence="2" type="ORF">ATK78_4261</name>
</gene>
<dbReference type="RefSeq" id="WP_133578059.1">
    <property type="nucleotide sequence ID" value="NZ_SNYC01000008.1"/>
</dbReference>
<dbReference type="InterPro" id="IPR014917">
    <property type="entry name" value="DUF1800"/>
</dbReference>
<keyword evidence="1" id="KW-0812">Transmembrane</keyword>
<dbReference type="EMBL" id="SNYC01000008">
    <property type="protein sequence ID" value="TDQ06605.1"/>
    <property type="molecule type" value="Genomic_DNA"/>
</dbReference>
<keyword evidence="1" id="KW-0472">Membrane</keyword>
<dbReference type="Proteomes" id="UP000295620">
    <property type="component" value="Unassembled WGS sequence"/>
</dbReference>
<feature type="transmembrane region" description="Helical" evidence="1">
    <location>
        <begin position="7"/>
        <end position="24"/>
    </location>
</feature>
<reference evidence="2 3" key="1">
    <citation type="submission" date="2019-03" db="EMBL/GenBank/DDBJ databases">
        <title>Genomic Encyclopedia of Archaeal and Bacterial Type Strains, Phase II (KMG-II): from individual species to whole genera.</title>
        <authorList>
            <person name="Goeker M."/>
        </authorList>
    </citation>
    <scope>NUCLEOTIDE SEQUENCE [LARGE SCALE GENOMIC DNA]</scope>
    <source>
        <strain evidence="2 3">DSM 19035</strain>
    </source>
</reference>
<name>A0A4R6SQW6_9SPHI</name>
<evidence type="ECO:0000256" key="1">
    <source>
        <dbReference type="SAM" id="Phobius"/>
    </source>
</evidence>